<evidence type="ECO:0000259" key="17">
    <source>
        <dbReference type="PROSITE" id="PS50011"/>
    </source>
</evidence>
<dbReference type="Pfam" id="PF00560">
    <property type="entry name" value="LRR_1"/>
    <property type="match status" value="4"/>
</dbReference>
<dbReference type="Gene3D" id="3.80.10.10">
    <property type="entry name" value="Ribonuclease Inhibitor"/>
    <property type="match status" value="3"/>
</dbReference>
<accession>A0ABU6Z536</accession>
<dbReference type="Proteomes" id="UP001341840">
    <property type="component" value="Unassembled WGS sequence"/>
</dbReference>
<dbReference type="InterPro" id="IPR032675">
    <property type="entry name" value="LRR_dom_sf"/>
</dbReference>
<evidence type="ECO:0000256" key="3">
    <source>
        <dbReference type="ARBA" id="ARBA00022679"/>
    </source>
</evidence>
<dbReference type="Gene3D" id="1.10.510.10">
    <property type="entry name" value="Transferase(Phosphotransferase) domain 1"/>
    <property type="match status" value="1"/>
</dbReference>
<keyword evidence="19" id="KW-1185">Reference proteome</keyword>
<evidence type="ECO:0000256" key="8">
    <source>
        <dbReference type="ARBA" id="ARBA00022777"/>
    </source>
</evidence>
<dbReference type="InterPro" id="IPR008271">
    <property type="entry name" value="Ser/Thr_kinase_AS"/>
</dbReference>
<protein>
    <recommendedName>
        <fullName evidence="17">Protein kinase domain-containing protein</fullName>
    </recommendedName>
</protein>
<dbReference type="SMART" id="SM00369">
    <property type="entry name" value="LRR_TYP"/>
    <property type="match status" value="8"/>
</dbReference>
<dbReference type="InterPro" id="IPR011009">
    <property type="entry name" value="Kinase-like_dom_sf"/>
</dbReference>
<evidence type="ECO:0000313" key="19">
    <source>
        <dbReference type="Proteomes" id="UP001341840"/>
    </source>
</evidence>
<dbReference type="Pfam" id="PF00069">
    <property type="entry name" value="Pkinase"/>
    <property type="match status" value="1"/>
</dbReference>
<gene>
    <name evidence="18" type="ORF">PIB30_016998</name>
</gene>
<evidence type="ECO:0000313" key="18">
    <source>
        <dbReference type="EMBL" id="MED6217374.1"/>
    </source>
</evidence>
<dbReference type="SUPFAM" id="SSF52058">
    <property type="entry name" value="L domain-like"/>
    <property type="match status" value="2"/>
</dbReference>
<comment type="subcellular location">
    <subcellularLocation>
        <location evidence="1">Membrane</location>
        <topology evidence="1">Single-pass membrane protein</topology>
    </subcellularLocation>
</comment>
<evidence type="ECO:0000256" key="2">
    <source>
        <dbReference type="ARBA" id="ARBA00022614"/>
    </source>
</evidence>
<dbReference type="InterPro" id="IPR003591">
    <property type="entry name" value="Leu-rich_rpt_typical-subtyp"/>
</dbReference>
<feature type="transmembrane region" description="Helical" evidence="16">
    <location>
        <begin position="514"/>
        <end position="538"/>
    </location>
</feature>
<keyword evidence="7 14" id="KW-0547">Nucleotide-binding</keyword>
<organism evidence="18 19">
    <name type="scientific">Stylosanthes scabra</name>
    <dbReference type="NCBI Taxonomy" id="79078"/>
    <lineage>
        <taxon>Eukaryota</taxon>
        <taxon>Viridiplantae</taxon>
        <taxon>Streptophyta</taxon>
        <taxon>Embryophyta</taxon>
        <taxon>Tracheophyta</taxon>
        <taxon>Spermatophyta</taxon>
        <taxon>Magnoliopsida</taxon>
        <taxon>eudicotyledons</taxon>
        <taxon>Gunneridae</taxon>
        <taxon>Pentapetalae</taxon>
        <taxon>rosids</taxon>
        <taxon>fabids</taxon>
        <taxon>Fabales</taxon>
        <taxon>Fabaceae</taxon>
        <taxon>Papilionoideae</taxon>
        <taxon>50 kb inversion clade</taxon>
        <taxon>dalbergioids sensu lato</taxon>
        <taxon>Dalbergieae</taxon>
        <taxon>Pterocarpus clade</taxon>
        <taxon>Stylosanthes</taxon>
    </lineage>
</organism>
<feature type="domain" description="Protein kinase" evidence="17">
    <location>
        <begin position="582"/>
        <end position="870"/>
    </location>
</feature>
<feature type="compositionally biased region" description="Polar residues" evidence="15">
    <location>
        <begin position="878"/>
        <end position="887"/>
    </location>
</feature>
<keyword evidence="10 16" id="KW-1133">Transmembrane helix</keyword>
<dbReference type="EMBL" id="JASCZI010271909">
    <property type="protein sequence ID" value="MED6217374.1"/>
    <property type="molecule type" value="Genomic_DNA"/>
</dbReference>
<evidence type="ECO:0000256" key="11">
    <source>
        <dbReference type="ARBA" id="ARBA00023136"/>
    </source>
</evidence>
<dbReference type="PROSITE" id="PS00108">
    <property type="entry name" value="PROTEIN_KINASE_ST"/>
    <property type="match status" value="1"/>
</dbReference>
<evidence type="ECO:0000256" key="14">
    <source>
        <dbReference type="PROSITE-ProRule" id="PRU10141"/>
    </source>
</evidence>
<evidence type="ECO:0000256" key="16">
    <source>
        <dbReference type="SAM" id="Phobius"/>
    </source>
</evidence>
<evidence type="ECO:0000256" key="10">
    <source>
        <dbReference type="ARBA" id="ARBA00022989"/>
    </source>
</evidence>
<keyword evidence="4 16" id="KW-0812">Transmembrane</keyword>
<dbReference type="PANTHER" id="PTHR47986:SF10">
    <property type="entry name" value="RECEPTOR-LIKE KINASE TMK4"/>
    <property type="match status" value="1"/>
</dbReference>
<dbReference type="InterPro" id="IPR001611">
    <property type="entry name" value="Leu-rich_rpt"/>
</dbReference>
<feature type="binding site" evidence="14">
    <location>
        <position position="610"/>
    </location>
    <ligand>
        <name>ATP</name>
        <dbReference type="ChEBI" id="CHEBI:30616"/>
    </ligand>
</feature>
<keyword evidence="11 16" id="KW-0472">Membrane</keyword>
<dbReference type="Pfam" id="PF13855">
    <property type="entry name" value="LRR_8"/>
    <property type="match status" value="2"/>
</dbReference>
<feature type="compositionally biased region" description="Polar residues" evidence="15">
    <location>
        <begin position="897"/>
        <end position="915"/>
    </location>
</feature>
<name>A0ABU6Z536_9FABA</name>
<keyword evidence="13" id="KW-0325">Glycoprotein</keyword>
<evidence type="ECO:0000256" key="12">
    <source>
        <dbReference type="ARBA" id="ARBA00023170"/>
    </source>
</evidence>
<dbReference type="PROSITE" id="PS50011">
    <property type="entry name" value="PROTEIN_KINASE_DOM"/>
    <property type="match status" value="1"/>
</dbReference>
<dbReference type="InterPro" id="IPR017441">
    <property type="entry name" value="Protein_kinase_ATP_BS"/>
</dbReference>
<keyword evidence="2" id="KW-0433">Leucine-rich repeat</keyword>
<keyword evidence="12" id="KW-0675">Receptor</keyword>
<keyword evidence="5" id="KW-0732">Signal</keyword>
<proteinExistence type="predicted"/>
<dbReference type="PROSITE" id="PS00107">
    <property type="entry name" value="PROTEIN_KINASE_ATP"/>
    <property type="match status" value="1"/>
</dbReference>
<dbReference type="InterPro" id="IPR000719">
    <property type="entry name" value="Prot_kinase_dom"/>
</dbReference>
<evidence type="ECO:0000256" key="4">
    <source>
        <dbReference type="ARBA" id="ARBA00022692"/>
    </source>
</evidence>
<evidence type="ECO:0000256" key="6">
    <source>
        <dbReference type="ARBA" id="ARBA00022737"/>
    </source>
</evidence>
<keyword evidence="6" id="KW-0677">Repeat</keyword>
<dbReference type="SUPFAM" id="SSF56112">
    <property type="entry name" value="Protein kinase-like (PK-like)"/>
    <property type="match status" value="1"/>
</dbReference>
<dbReference type="Gene3D" id="3.30.200.20">
    <property type="entry name" value="Phosphorylase Kinase, domain 1"/>
    <property type="match status" value="1"/>
</dbReference>
<evidence type="ECO:0000256" key="5">
    <source>
        <dbReference type="ARBA" id="ARBA00022729"/>
    </source>
</evidence>
<evidence type="ECO:0000256" key="9">
    <source>
        <dbReference type="ARBA" id="ARBA00022840"/>
    </source>
</evidence>
<dbReference type="PANTHER" id="PTHR47986">
    <property type="entry name" value="OSJNBA0070M12.3 PROTEIN"/>
    <property type="match status" value="1"/>
</dbReference>
<keyword evidence="3" id="KW-0808">Transferase</keyword>
<evidence type="ECO:0000256" key="15">
    <source>
        <dbReference type="SAM" id="MobiDB-lite"/>
    </source>
</evidence>
<keyword evidence="9 14" id="KW-0067">ATP-binding</keyword>
<evidence type="ECO:0000256" key="13">
    <source>
        <dbReference type="ARBA" id="ARBA00023180"/>
    </source>
</evidence>
<sequence>MGSVPNISHFFPAMQSLYLDNNNLSSIPEGCFHNLTNLLELSLDNNNLPPWNFPTDLTAHSSQLFELYLSSTNLMGSLPNISQFFPAMESLYLSNNNLSSIPEGCFNNLSNLIGLSLANNTNIPPWTFPLHLTHSSLQLQYLYLEATNLMGSLPNLSHFFPILGDVNLANNNLTSIPKGCFQGLPYLQFLRLENNINLAPWTFPDLIQSKMLQVLNLTATNVMGSLPEIFHSMTSLHTLLLSNNILSGSLPESFRESKVITLHLNDQKGKGFSGTIDVLSSMIDLSEAWLQGNSFEGYIPDMSHCTALQDLQLAHNRLTGVVPDSLISLSKGQGNLRRVSLNNNFLQGPMPNFALYVNGGYVNVGDNTTNSFCRQDFEPCDQRVTILLEIAEAFRYPILLARSWPGNNPCHDWSFVECTGHMITTVNLTSLNLNGTISPAFANLTHLQNLYLSGNSLDGLIPENLTTLHQLKNLDVSNNNLSGKIPNFSSGVHLNTNGNPSLERRNPSIEKRNLHAWIPGLSAAIAVGIFLTFVVVIYKSKRLQKILFKRTTFDGNVEDLIQSHGFMVHTRYSYSQLKKVTNSFREKLGEGGFGTVYKGTLSDGRQVAVKILKESEGNGEDFINEVASIDRTSHVNIVPFLGFCYETNKRALIYEFMPNGSLDKFVDEKASFSTVCKLDWNRLYQIIIGIARGLEYLHWGCSTKILHLDIKPQNILLDEDFVPKIADFGLAKLCTKKESIVSLQCARGTAGYIAPEVYNQTCTGVSRVSHKSDVYSYGRLILAVVGGEKNYNSRESRTSEMFFTDWIYKELEQDNLPATCLKNTEDENDDLVKKIILVSLWCIQRNPSERPSIKKVIEMLEGPVDSIPFPPKPMWCSPQGSRLQSSPDIACDDNTNETDSLTSVENDSINSNGFV</sequence>
<keyword evidence="8" id="KW-0418">Kinase</keyword>
<reference evidence="18 19" key="1">
    <citation type="journal article" date="2023" name="Plants (Basel)">
        <title>Bridging the Gap: Combining Genomics and Transcriptomics Approaches to Understand Stylosanthes scabra, an Orphan Legume from the Brazilian Caatinga.</title>
        <authorList>
            <person name="Ferreira-Neto J.R.C."/>
            <person name="da Silva M.D."/>
            <person name="Binneck E."/>
            <person name="de Melo N.F."/>
            <person name="da Silva R.H."/>
            <person name="de Melo A.L.T.M."/>
            <person name="Pandolfi V."/>
            <person name="Bustamante F.O."/>
            <person name="Brasileiro-Vidal A.C."/>
            <person name="Benko-Iseppon A.M."/>
        </authorList>
    </citation>
    <scope>NUCLEOTIDE SEQUENCE [LARGE SCALE GENOMIC DNA]</scope>
    <source>
        <tissue evidence="18">Leaves</tissue>
    </source>
</reference>
<dbReference type="SMART" id="SM00220">
    <property type="entry name" value="S_TKc"/>
    <property type="match status" value="1"/>
</dbReference>
<dbReference type="PROSITE" id="PS51450">
    <property type="entry name" value="LRR"/>
    <property type="match status" value="1"/>
</dbReference>
<evidence type="ECO:0000256" key="1">
    <source>
        <dbReference type="ARBA" id="ARBA00004167"/>
    </source>
</evidence>
<dbReference type="InterPro" id="IPR052422">
    <property type="entry name" value="Auxin_Ser/Thr_Kinase"/>
</dbReference>
<evidence type="ECO:0000256" key="7">
    <source>
        <dbReference type="ARBA" id="ARBA00022741"/>
    </source>
</evidence>
<comment type="caution">
    <text evidence="18">The sequence shown here is derived from an EMBL/GenBank/DDBJ whole genome shotgun (WGS) entry which is preliminary data.</text>
</comment>
<feature type="region of interest" description="Disordered" evidence="15">
    <location>
        <begin position="877"/>
        <end position="915"/>
    </location>
</feature>